<sequence>MPKGRKSTAVIISQIPLVQSGLQNIIHDYFPETAINFLHYSHELNPLQFRQADYIIADLCAESGNARQACRHYYSLLTAHATRCIFFVPPECYPIAVELLMRPGCTLLSRVEPIENIIKAIRNGDEAPELISKTLASPLWQASMNATHRQVKLTISERQVLRLLGKGWCINQIAVMLKKSNKTISAQKNSAMRRLALRSNAEMFAWINSAEGMKMLSLMPVPKDTAPGVGA</sequence>
<dbReference type="Pfam" id="PF00196">
    <property type="entry name" value="GerE"/>
    <property type="match status" value="1"/>
</dbReference>
<name>A0ABY6JC86_9ENTR</name>
<dbReference type="RefSeq" id="WP_264384829.1">
    <property type="nucleotide sequence ID" value="NZ_CP074352.1"/>
</dbReference>
<dbReference type="CDD" id="cd06170">
    <property type="entry name" value="LuxR_C_like"/>
    <property type="match status" value="1"/>
</dbReference>
<protein>
    <submittedName>
        <fullName evidence="3">Response regulator transcription factor</fullName>
    </submittedName>
</protein>
<dbReference type="EMBL" id="CP074352">
    <property type="protein sequence ID" value="UYU31436.1"/>
    <property type="molecule type" value="Genomic_DNA"/>
</dbReference>
<dbReference type="SUPFAM" id="SSF46894">
    <property type="entry name" value="C-terminal effector domain of the bipartite response regulators"/>
    <property type="match status" value="1"/>
</dbReference>
<evidence type="ECO:0000259" key="2">
    <source>
        <dbReference type="PROSITE" id="PS50043"/>
    </source>
</evidence>
<dbReference type="InterPro" id="IPR016032">
    <property type="entry name" value="Sig_transdc_resp-reg_C-effctor"/>
</dbReference>
<reference evidence="3 4" key="1">
    <citation type="submission" date="2021-05" db="EMBL/GenBank/DDBJ databases">
        <title>Isolation, identification, and the growth promoting effects of Pantoea dispersa strain YSD J2 from the aboveground leaves of Cyperus esculentus L.Var. Sativus.</title>
        <authorList>
            <person name="Wang S."/>
            <person name="Tang X.M."/>
            <person name="Huang Y.N."/>
        </authorList>
    </citation>
    <scope>NUCLEOTIDE SEQUENCE [LARGE SCALE GENOMIC DNA]</scope>
    <source>
        <strain evidence="4">YSD YN2</strain>
    </source>
</reference>
<keyword evidence="4" id="KW-1185">Reference proteome</keyword>
<feature type="domain" description="HTH luxR-type" evidence="2">
    <location>
        <begin position="146"/>
        <end position="211"/>
    </location>
</feature>
<organism evidence="3 4">
    <name type="scientific">Siccibacter colletis</name>
    <dbReference type="NCBI Taxonomy" id="1505757"/>
    <lineage>
        <taxon>Bacteria</taxon>
        <taxon>Pseudomonadati</taxon>
        <taxon>Pseudomonadota</taxon>
        <taxon>Gammaproteobacteria</taxon>
        <taxon>Enterobacterales</taxon>
        <taxon>Enterobacteriaceae</taxon>
        <taxon>Siccibacter</taxon>
    </lineage>
</organism>
<evidence type="ECO:0000256" key="1">
    <source>
        <dbReference type="ARBA" id="ARBA00023125"/>
    </source>
</evidence>
<dbReference type="InterPro" id="IPR036388">
    <property type="entry name" value="WH-like_DNA-bd_sf"/>
</dbReference>
<evidence type="ECO:0000313" key="4">
    <source>
        <dbReference type="Proteomes" id="UP001156318"/>
    </source>
</evidence>
<proteinExistence type="predicted"/>
<dbReference type="Gene3D" id="1.10.10.10">
    <property type="entry name" value="Winged helix-like DNA-binding domain superfamily/Winged helix DNA-binding domain"/>
    <property type="match status" value="1"/>
</dbReference>
<dbReference type="PROSITE" id="PS50043">
    <property type="entry name" value="HTH_LUXR_2"/>
    <property type="match status" value="1"/>
</dbReference>
<gene>
    <name evidence="3" type="ORF">KFZ77_16635</name>
</gene>
<keyword evidence="1" id="KW-0238">DNA-binding</keyword>
<dbReference type="SMART" id="SM00421">
    <property type="entry name" value="HTH_LUXR"/>
    <property type="match status" value="1"/>
</dbReference>
<dbReference type="InterPro" id="IPR000792">
    <property type="entry name" value="Tscrpt_reg_LuxR_C"/>
</dbReference>
<dbReference type="Proteomes" id="UP001156318">
    <property type="component" value="Chromosome"/>
</dbReference>
<accession>A0ABY6JC86</accession>
<evidence type="ECO:0000313" key="3">
    <source>
        <dbReference type="EMBL" id="UYU31436.1"/>
    </source>
</evidence>